<comment type="catalytic activity">
    <reaction evidence="1">
        <text>Cleavage of hydrophobic, N-terminal signal or leader sequences from secreted and periplasmic proteins.</text>
        <dbReference type="EC" id="3.4.21.89"/>
    </reaction>
</comment>
<dbReference type="PROSITE" id="PS00761">
    <property type="entry name" value="SPASE_I_3"/>
    <property type="match status" value="1"/>
</dbReference>
<dbReference type="CDD" id="cd06530">
    <property type="entry name" value="S26_SPase_I"/>
    <property type="match status" value="1"/>
</dbReference>
<dbReference type="Gene3D" id="2.10.109.10">
    <property type="entry name" value="Umud Fragment, subunit A"/>
    <property type="match status" value="1"/>
</dbReference>
<evidence type="ECO:0000313" key="9">
    <source>
        <dbReference type="Proteomes" id="UP000178176"/>
    </source>
</evidence>
<dbReference type="GO" id="GO:0006465">
    <property type="term" value="P:signal peptide processing"/>
    <property type="evidence" value="ECO:0007669"/>
    <property type="project" value="InterPro"/>
</dbReference>
<dbReference type="EMBL" id="MEXH01000022">
    <property type="protein sequence ID" value="OGC92085.1"/>
    <property type="molecule type" value="Genomic_DNA"/>
</dbReference>
<feature type="domain" description="Peptidase S26" evidence="7">
    <location>
        <begin position="83"/>
        <end position="119"/>
    </location>
</feature>
<dbReference type="GO" id="GO:0016020">
    <property type="term" value="C:membrane"/>
    <property type="evidence" value="ECO:0007669"/>
    <property type="project" value="InterPro"/>
</dbReference>
<keyword evidence="6" id="KW-1133">Transmembrane helix</keyword>
<evidence type="ECO:0000256" key="4">
    <source>
        <dbReference type="ARBA" id="ARBA00022801"/>
    </source>
</evidence>
<dbReference type="GO" id="GO:0009003">
    <property type="term" value="F:signal peptidase activity"/>
    <property type="evidence" value="ECO:0007669"/>
    <property type="project" value="UniProtKB-EC"/>
</dbReference>
<feature type="transmembrane region" description="Helical" evidence="6">
    <location>
        <begin position="12"/>
        <end position="31"/>
    </location>
</feature>
<accession>A0A1F4YDN2</accession>
<keyword evidence="6" id="KW-0472">Membrane</keyword>
<evidence type="ECO:0000256" key="5">
    <source>
        <dbReference type="PIRSR" id="PIRSR600223-1"/>
    </source>
</evidence>
<dbReference type="InterPro" id="IPR000223">
    <property type="entry name" value="Pept_S26A_signal_pept_1"/>
</dbReference>
<comment type="similarity">
    <text evidence="2">Belongs to the peptidase S26 family.</text>
</comment>
<dbReference type="InterPro" id="IPR019533">
    <property type="entry name" value="Peptidase_S26"/>
</dbReference>
<feature type="active site" evidence="5">
    <location>
        <position position="35"/>
    </location>
</feature>
<evidence type="ECO:0000259" key="7">
    <source>
        <dbReference type="Pfam" id="PF10502"/>
    </source>
</evidence>
<dbReference type="PRINTS" id="PR00727">
    <property type="entry name" value="LEADERPTASE"/>
</dbReference>
<gene>
    <name evidence="8" type="ORF">A2876_01820</name>
</gene>
<evidence type="ECO:0000256" key="6">
    <source>
        <dbReference type="SAM" id="Phobius"/>
    </source>
</evidence>
<dbReference type="PANTHER" id="PTHR43390">
    <property type="entry name" value="SIGNAL PEPTIDASE I"/>
    <property type="match status" value="1"/>
</dbReference>
<keyword evidence="6" id="KW-0812">Transmembrane</keyword>
<evidence type="ECO:0000256" key="2">
    <source>
        <dbReference type="ARBA" id="ARBA00009370"/>
    </source>
</evidence>
<dbReference type="InterPro" id="IPR019758">
    <property type="entry name" value="Pept_S26A_signal_pept_1_CS"/>
</dbReference>
<proteinExistence type="inferred from homology"/>
<protein>
    <recommendedName>
        <fullName evidence="3">signal peptidase I</fullName>
        <ecNumber evidence="3">3.4.21.89</ecNumber>
    </recommendedName>
</protein>
<dbReference type="GO" id="GO:0004252">
    <property type="term" value="F:serine-type endopeptidase activity"/>
    <property type="evidence" value="ECO:0007669"/>
    <property type="project" value="InterPro"/>
</dbReference>
<dbReference type="Proteomes" id="UP000178176">
    <property type="component" value="Unassembled WGS sequence"/>
</dbReference>
<feature type="active site" evidence="5">
    <location>
        <position position="75"/>
    </location>
</feature>
<sequence length="123" mass="13492">MDRWMGDVLQMAAIGVVVAGVFSFIIGPYRIGGDSMEPNYSSGDVVMVDKISYRWKSPQAGDAVIIKTPYGVMLKRIIRGTGEGGYWVEGDNKEKSTDSRDYGAVPGSNVIGKAGIKIWGWWR</sequence>
<dbReference type="Pfam" id="PF10502">
    <property type="entry name" value="Peptidase_S26"/>
    <property type="match status" value="2"/>
</dbReference>
<dbReference type="PANTHER" id="PTHR43390:SF1">
    <property type="entry name" value="CHLOROPLAST PROCESSING PEPTIDASE"/>
    <property type="match status" value="1"/>
</dbReference>
<dbReference type="EC" id="3.4.21.89" evidence="3"/>
<comment type="caution">
    <text evidence="8">The sequence shown here is derived from an EMBL/GenBank/DDBJ whole genome shotgun (WGS) entry which is preliminary data.</text>
</comment>
<evidence type="ECO:0000256" key="3">
    <source>
        <dbReference type="ARBA" id="ARBA00013208"/>
    </source>
</evidence>
<dbReference type="InterPro" id="IPR036286">
    <property type="entry name" value="LexA/Signal_pep-like_sf"/>
</dbReference>
<evidence type="ECO:0000313" key="8">
    <source>
        <dbReference type="EMBL" id="OGC92085.1"/>
    </source>
</evidence>
<dbReference type="AlphaFoldDB" id="A0A1F4YDN2"/>
<reference evidence="8 9" key="1">
    <citation type="journal article" date="2016" name="Nat. Commun.">
        <title>Thousands of microbial genomes shed light on interconnected biogeochemical processes in an aquifer system.</title>
        <authorList>
            <person name="Anantharaman K."/>
            <person name="Brown C.T."/>
            <person name="Hug L.A."/>
            <person name="Sharon I."/>
            <person name="Castelle C.J."/>
            <person name="Probst A.J."/>
            <person name="Thomas B.C."/>
            <person name="Singh A."/>
            <person name="Wilkins M.J."/>
            <person name="Karaoz U."/>
            <person name="Brodie E.L."/>
            <person name="Williams K.H."/>
            <person name="Hubbard S.S."/>
            <person name="Banfield J.F."/>
        </authorList>
    </citation>
    <scope>NUCLEOTIDE SEQUENCE [LARGE SCALE GENOMIC DNA]</scope>
</reference>
<organism evidence="8 9">
    <name type="scientific">Candidatus Amesbacteria bacterium RIFCSPHIGHO2_01_FULL_48_32b</name>
    <dbReference type="NCBI Taxonomy" id="1797253"/>
    <lineage>
        <taxon>Bacteria</taxon>
        <taxon>Candidatus Amesiibacteriota</taxon>
    </lineage>
</organism>
<dbReference type="SUPFAM" id="SSF51306">
    <property type="entry name" value="LexA/Signal peptidase"/>
    <property type="match status" value="1"/>
</dbReference>
<keyword evidence="4" id="KW-0378">Hydrolase</keyword>
<feature type="domain" description="Peptidase S26" evidence="7">
    <location>
        <begin position="10"/>
        <end position="78"/>
    </location>
</feature>
<evidence type="ECO:0000256" key="1">
    <source>
        <dbReference type="ARBA" id="ARBA00000677"/>
    </source>
</evidence>
<name>A0A1F4YDN2_9BACT</name>